<dbReference type="Pfam" id="PF00294">
    <property type="entry name" value="PfkB"/>
    <property type="match status" value="1"/>
</dbReference>
<gene>
    <name evidence="4" type="ORF">CLV34_2102</name>
</gene>
<dbReference type="RefSeq" id="WP_100350207.1">
    <property type="nucleotide sequence ID" value="NZ_PGTZ01000008.1"/>
</dbReference>
<evidence type="ECO:0000259" key="3">
    <source>
        <dbReference type="Pfam" id="PF00294"/>
    </source>
</evidence>
<dbReference type="InterPro" id="IPR029056">
    <property type="entry name" value="Ribokinase-like"/>
</dbReference>
<dbReference type="AlphaFoldDB" id="A0A2M8WRH8"/>
<dbReference type="SUPFAM" id="SSF53613">
    <property type="entry name" value="Ribokinase-like"/>
    <property type="match status" value="1"/>
</dbReference>
<organism evidence="4 5">
    <name type="scientific">Luteimicrobium subarcticum</name>
    <dbReference type="NCBI Taxonomy" id="620910"/>
    <lineage>
        <taxon>Bacteria</taxon>
        <taxon>Bacillati</taxon>
        <taxon>Actinomycetota</taxon>
        <taxon>Actinomycetes</taxon>
        <taxon>Micrococcales</taxon>
        <taxon>Luteimicrobium</taxon>
    </lineage>
</organism>
<evidence type="ECO:0000313" key="4">
    <source>
        <dbReference type="EMBL" id="PJI93528.1"/>
    </source>
</evidence>
<dbReference type="InterPro" id="IPR002173">
    <property type="entry name" value="Carboh/pur_kinase_PfkB_CS"/>
</dbReference>
<keyword evidence="1" id="KW-0808">Transferase</keyword>
<dbReference type="Gene3D" id="3.40.1190.20">
    <property type="match status" value="1"/>
</dbReference>
<dbReference type="OrthoDB" id="9813569at2"/>
<keyword evidence="2 4" id="KW-0418">Kinase</keyword>
<comment type="caution">
    <text evidence="4">The sequence shown here is derived from an EMBL/GenBank/DDBJ whole genome shotgun (WGS) entry which is preliminary data.</text>
</comment>
<keyword evidence="5" id="KW-1185">Reference proteome</keyword>
<dbReference type="EMBL" id="PGTZ01000008">
    <property type="protein sequence ID" value="PJI93528.1"/>
    <property type="molecule type" value="Genomic_DNA"/>
</dbReference>
<evidence type="ECO:0000256" key="2">
    <source>
        <dbReference type="ARBA" id="ARBA00022777"/>
    </source>
</evidence>
<accession>A0A2M8WRH8</accession>
<evidence type="ECO:0000313" key="5">
    <source>
        <dbReference type="Proteomes" id="UP000231586"/>
    </source>
</evidence>
<sequence length="296" mass="30751">MPERPTLVCAGNVTLDVAVAPDGRRTTAVGGDAVFASLAARLAGGEPQILAPLGNDVPDAVADVVRLAGTPPEDLPARDLPTVLDVVRYRADGSRTWELVHGERHFEEMSPGPADVTPAMLAADGVLLSGMALAAQLALSSWLRPRTSATVYLDPQEDYVPGNERALLEAVAACDVFLPSEVEALALARVDDVEDAIRCFLEVVPVVVVKRAEHGCLVATRRGRTPVVVPAERVVPTDSTGAGDAFCGAFAVEHLRSGDPVAAARAASAVARVAVSGVGVDALADAVRSMESEVAR</sequence>
<protein>
    <submittedName>
        <fullName evidence="4">Ribokinase</fullName>
    </submittedName>
</protein>
<evidence type="ECO:0000256" key="1">
    <source>
        <dbReference type="ARBA" id="ARBA00022679"/>
    </source>
</evidence>
<feature type="domain" description="Carbohydrate kinase PfkB" evidence="3">
    <location>
        <begin position="120"/>
        <end position="281"/>
    </location>
</feature>
<dbReference type="PANTHER" id="PTHR10584">
    <property type="entry name" value="SUGAR KINASE"/>
    <property type="match status" value="1"/>
</dbReference>
<dbReference type="InterPro" id="IPR011611">
    <property type="entry name" value="PfkB_dom"/>
</dbReference>
<dbReference type="PROSITE" id="PS00584">
    <property type="entry name" value="PFKB_KINASES_2"/>
    <property type="match status" value="1"/>
</dbReference>
<proteinExistence type="predicted"/>
<dbReference type="PANTHER" id="PTHR10584:SF166">
    <property type="entry name" value="RIBOKINASE"/>
    <property type="match status" value="1"/>
</dbReference>
<dbReference type="Proteomes" id="UP000231586">
    <property type="component" value="Unassembled WGS sequence"/>
</dbReference>
<name>A0A2M8WRH8_9MICO</name>
<dbReference type="GO" id="GO:0016301">
    <property type="term" value="F:kinase activity"/>
    <property type="evidence" value="ECO:0007669"/>
    <property type="project" value="UniProtKB-KW"/>
</dbReference>
<reference evidence="4 5" key="1">
    <citation type="submission" date="2017-11" db="EMBL/GenBank/DDBJ databases">
        <title>Genomic Encyclopedia of Archaeal and Bacterial Type Strains, Phase II (KMG-II): From Individual Species to Whole Genera.</title>
        <authorList>
            <person name="Goeker M."/>
        </authorList>
    </citation>
    <scope>NUCLEOTIDE SEQUENCE [LARGE SCALE GENOMIC DNA]</scope>
    <source>
        <strain evidence="4 5">DSM 22413</strain>
    </source>
</reference>